<reference evidence="9 10" key="1">
    <citation type="journal article" date="2021" name="Sci. Rep.">
        <title>The genome of the diatom Chaetoceros tenuissimus carries an ancient integrated fragment of an extant virus.</title>
        <authorList>
            <person name="Hongo Y."/>
            <person name="Kimura K."/>
            <person name="Takaki Y."/>
            <person name="Yoshida Y."/>
            <person name="Baba S."/>
            <person name="Kobayashi G."/>
            <person name="Nagasaki K."/>
            <person name="Hano T."/>
            <person name="Tomaru Y."/>
        </authorList>
    </citation>
    <scope>NUCLEOTIDE SEQUENCE [LARGE SCALE GENOMIC DNA]</scope>
    <source>
        <strain evidence="9 10">NIES-3715</strain>
    </source>
</reference>
<feature type="transmembrane region" description="Helical" evidence="6">
    <location>
        <begin position="432"/>
        <end position="454"/>
    </location>
</feature>
<keyword evidence="10" id="KW-1185">Reference proteome</keyword>
<dbReference type="GO" id="GO:0004930">
    <property type="term" value="F:G protein-coupled receptor activity"/>
    <property type="evidence" value="ECO:0007669"/>
    <property type="project" value="TreeGrafter"/>
</dbReference>
<evidence type="ECO:0000256" key="4">
    <source>
        <dbReference type="ARBA" id="ARBA00023136"/>
    </source>
</evidence>
<feature type="chain" id="PRO_5042208595" description="G-protein coupled receptors family 1 profile domain-containing protein" evidence="7">
    <location>
        <begin position="30"/>
        <end position="687"/>
    </location>
</feature>
<feature type="transmembrane region" description="Helical" evidence="6">
    <location>
        <begin position="146"/>
        <end position="167"/>
    </location>
</feature>
<comment type="subcellular location">
    <subcellularLocation>
        <location evidence="1">Membrane</location>
        <topology evidence="1">Multi-pass membrane protein</topology>
    </subcellularLocation>
</comment>
<dbReference type="PANTHER" id="PTHR23112">
    <property type="entry name" value="G PROTEIN-COUPLED RECEPTOR 157-RELATED"/>
    <property type="match status" value="1"/>
</dbReference>
<dbReference type="EMBL" id="BLLK01000057">
    <property type="protein sequence ID" value="GFH57093.1"/>
    <property type="molecule type" value="Genomic_DNA"/>
</dbReference>
<keyword evidence="2 6" id="KW-0812">Transmembrane</keyword>
<dbReference type="PANTHER" id="PTHR23112:SF0">
    <property type="entry name" value="TRANSMEMBRANE PROTEIN 116"/>
    <property type="match status" value="1"/>
</dbReference>
<evidence type="ECO:0000256" key="2">
    <source>
        <dbReference type="ARBA" id="ARBA00022692"/>
    </source>
</evidence>
<keyword evidence="3 6" id="KW-1133">Transmembrane helix</keyword>
<evidence type="ECO:0000256" key="1">
    <source>
        <dbReference type="ARBA" id="ARBA00004141"/>
    </source>
</evidence>
<accession>A0AAD3HBJ6</accession>
<dbReference type="Proteomes" id="UP001054902">
    <property type="component" value="Unassembled WGS sequence"/>
</dbReference>
<feature type="signal peptide" evidence="7">
    <location>
        <begin position="1"/>
        <end position="29"/>
    </location>
</feature>
<feature type="region of interest" description="Disordered" evidence="5">
    <location>
        <begin position="603"/>
        <end position="629"/>
    </location>
</feature>
<feature type="transmembrane region" description="Helical" evidence="6">
    <location>
        <begin position="270"/>
        <end position="289"/>
    </location>
</feature>
<gene>
    <name evidence="9" type="ORF">CTEN210_13569</name>
</gene>
<feature type="transmembrane region" description="Helical" evidence="6">
    <location>
        <begin position="332"/>
        <end position="357"/>
    </location>
</feature>
<feature type="transmembrane region" description="Helical" evidence="6">
    <location>
        <begin position="400"/>
        <end position="420"/>
    </location>
</feature>
<evidence type="ECO:0000256" key="5">
    <source>
        <dbReference type="SAM" id="MobiDB-lite"/>
    </source>
</evidence>
<feature type="domain" description="G-protein coupled receptors family 1 profile" evidence="8">
    <location>
        <begin position="158"/>
        <end position="452"/>
    </location>
</feature>
<evidence type="ECO:0000256" key="6">
    <source>
        <dbReference type="SAM" id="Phobius"/>
    </source>
</evidence>
<feature type="compositionally biased region" description="Low complexity" evidence="5">
    <location>
        <begin position="608"/>
        <end position="627"/>
    </location>
</feature>
<organism evidence="9 10">
    <name type="scientific">Chaetoceros tenuissimus</name>
    <dbReference type="NCBI Taxonomy" id="426638"/>
    <lineage>
        <taxon>Eukaryota</taxon>
        <taxon>Sar</taxon>
        <taxon>Stramenopiles</taxon>
        <taxon>Ochrophyta</taxon>
        <taxon>Bacillariophyta</taxon>
        <taxon>Coscinodiscophyceae</taxon>
        <taxon>Chaetocerotophycidae</taxon>
        <taxon>Chaetocerotales</taxon>
        <taxon>Chaetocerotaceae</taxon>
        <taxon>Chaetoceros</taxon>
    </lineage>
</organism>
<evidence type="ECO:0000259" key="8">
    <source>
        <dbReference type="PROSITE" id="PS50262"/>
    </source>
</evidence>
<name>A0AAD3HBJ6_9STRA</name>
<comment type="caution">
    <text evidence="9">The sequence shown here is derived from an EMBL/GenBank/DDBJ whole genome shotgun (WGS) entry which is preliminary data.</text>
</comment>
<dbReference type="AlphaFoldDB" id="A0AAD3HBJ6"/>
<dbReference type="GO" id="GO:0005886">
    <property type="term" value="C:plasma membrane"/>
    <property type="evidence" value="ECO:0007669"/>
    <property type="project" value="TreeGrafter"/>
</dbReference>
<feature type="transmembrane region" description="Helical" evidence="6">
    <location>
        <begin position="227"/>
        <end position="249"/>
    </location>
</feature>
<evidence type="ECO:0000256" key="7">
    <source>
        <dbReference type="SAM" id="SignalP"/>
    </source>
</evidence>
<dbReference type="Gene3D" id="1.20.1070.10">
    <property type="entry name" value="Rhodopsin 7-helix transmembrane proteins"/>
    <property type="match status" value="1"/>
</dbReference>
<evidence type="ECO:0000256" key="3">
    <source>
        <dbReference type="ARBA" id="ARBA00022989"/>
    </source>
</evidence>
<dbReference type="GO" id="GO:0007189">
    <property type="term" value="P:adenylate cyclase-activating G protein-coupled receptor signaling pathway"/>
    <property type="evidence" value="ECO:0007669"/>
    <property type="project" value="TreeGrafter"/>
</dbReference>
<evidence type="ECO:0000313" key="9">
    <source>
        <dbReference type="EMBL" id="GFH57093.1"/>
    </source>
</evidence>
<feature type="transmembrane region" description="Helical" evidence="6">
    <location>
        <begin position="179"/>
        <end position="200"/>
    </location>
</feature>
<dbReference type="PROSITE" id="PS50262">
    <property type="entry name" value="G_PROTEIN_RECEP_F1_2"/>
    <property type="match status" value="1"/>
</dbReference>
<protein>
    <recommendedName>
        <fullName evidence="8">G-protein coupled receptors family 1 profile domain-containing protein</fullName>
    </recommendedName>
</protein>
<evidence type="ECO:0000313" key="10">
    <source>
        <dbReference type="Proteomes" id="UP001054902"/>
    </source>
</evidence>
<proteinExistence type="predicted"/>
<dbReference type="InterPro" id="IPR017452">
    <property type="entry name" value="GPCR_Rhodpsn_7TM"/>
</dbReference>
<keyword evidence="4 6" id="KW-0472">Membrane</keyword>
<keyword evidence="7" id="KW-0732">Signal</keyword>
<sequence length="687" mass="78262">MIAGAAKHHRGSCLLFFALVGPIFLSALADSSFSASELDRQHKYSNQDFNGDSAFYAGSDLLEEESRHDENDILDATSFSSDSTEISFGNRQMNEETEDHQDNSTTTHDLEFYDPHNKFDRYRLEKALNDPRSQYEYVYTSSNGHAVATATGTISAISSLTIIYIILNSLQGLKTVYHRIMFGLCCHDIFLSLAIAFTTLPMPKNMIYQQFEGLVLGNQTTCNIQGFFFTLGANSTLQYTLFLFIYYLLSIRYKMTNEQLSKRIEPIMHFFCNAYGLMLAITFLVTEAYNPTPMDVFCTSTFLPYWCPTEPEGDAFDECVLRINPIVYPIRWVLIIASVIFSLVTLVSLFLIVHAIYKQEKMLKAYVTQNKMNANKNGNDKRVGIIKDDFRFTRKIAKEALMYLLAFIAVNIFSALTLYNGKYEMGIYGKRIVAYFHLALRPLQGFFNLCIFVYHKYEHLKRRDDSITFKQGLVEIFRRKNKDKQVEGVDDFIVSSLSIVKHDIEKRERAGNAVDQQILVSIEEHSKLDASTQINMIENKQDQEEEEQQEEEVGAEGYGFYGQAYQIIQTRRRKANANIQTNPTGGGYEKYAIYGEAFRTALNDSDSKTSSNNISSSNQESSSKSRNTQSLALEEFVEDGISFSSPHTNRDDVSFGQDSRFFFGTFVRSLKSNQSTKSTDNKSNDDT</sequence>
<dbReference type="SUPFAM" id="SSF81321">
    <property type="entry name" value="Family A G protein-coupled receptor-like"/>
    <property type="match status" value="1"/>
</dbReference>